<dbReference type="CDD" id="cd01939">
    <property type="entry name" value="Ketohexokinase"/>
    <property type="match status" value="1"/>
</dbReference>
<keyword evidence="2" id="KW-1185">Reference proteome</keyword>
<dbReference type="RefSeq" id="XP_026294307.1">
    <property type="nucleotide sequence ID" value="XM_026438522.2"/>
</dbReference>
<feature type="domain" description="Carbohydrate kinase PfkB" evidence="1">
    <location>
        <begin position="11"/>
        <end position="296"/>
    </location>
</feature>
<organism evidence="2 4">
    <name type="scientific">Frankliniella occidentalis</name>
    <name type="common">Western flower thrips</name>
    <name type="synonym">Euthrips occidentalis</name>
    <dbReference type="NCBI Taxonomy" id="133901"/>
    <lineage>
        <taxon>Eukaryota</taxon>
        <taxon>Metazoa</taxon>
        <taxon>Ecdysozoa</taxon>
        <taxon>Arthropoda</taxon>
        <taxon>Hexapoda</taxon>
        <taxon>Insecta</taxon>
        <taxon>Pterygota</taxon>
        <taxon>Neoptera</taxon>
        <taxon>Paraneoptera</taxon>
        <taxon>Thysanoptera</taxon>
        <taxon>Terebrantia</taxon>
        <taxon>Thripoidea</taxon>
        <taxon>Thripidae</taxon>
        <taxon>Frankliniella</taxon>
    </lineage>
</organism>
<dbReference type="OrthoDB" id="204058at2759"/>
<dbReference type="GeneID" id="113218251"/>
<evidence type="ECO:0000313" key="2">
    <source>
        <dbReference type="Proteomes" id="UP000504606"/>
    </source>
</evidence>
<dbReference type="InterPro" id="IPR029056">
    <property type="entry name" value="Ribokinase-like"/>
</dbReference>
<dbReference type="GO" id="GO:0004454">
    <property type="term" value="F:ketohexokinase activity"/>
    <property type="evidence" value="ECO:0007669"/>
    <property type="project" value="InterPro"/>
</dbReference>
<evidence type="ECO:0000259" key="1">
    <source>
        <dbReference type="Pfam" id="PF00294"/>
    </source>
</evidence>
<protein>
    <submittedName>
        <fullName evidence="3 4">Ketohexokinase</fullName>
    </submittedName>
</protein>
<dbReference type="Proteomes" id="UP000504606">
    <property type="component" value="Unplaced"/>
</dbReference>
<dbReference type="Gene3D" id="3.40.1190.20">
    <property type="match status" value="1"/>
</dbReference>
<sequence>MATDTTENEDLILMVGYSCLDLVLSAPRYPEEDSMSRALDYHKRRGGNASNSSTVLSQLGAKPELLAVMTSDEYGEFIQNDLKANGIIFENCPIYPNINSPFTSIILSLSSGTRTILHYRPKDYPNPTVEDFSKLNLAKYKWIHFEGRAVPEVLKMIDVLDAWNTLNYDKKVLYSVELERCYEETKGLLSKGNVVFLSKEFTKYLGYTCPISALQGLAQIVQPGANIVIPWGEQGAVARSGDGVILKSPAYKPTAVLDSTGAGDTFIAATVYYLSKKKSLLEAIDFGNKIAGAKCGMVGYLGINEVYEKFKKV</sequence>
<dbReference type="PANTHER" id="PTHR42774">
    <property type="entry name" value="PHOSPHOTRANSFERASE SYSTEM TRANSPORT PROTEIN"/>
    <property type="match status" value="1"/>
</dbReference>
<evidence type="ECO:0000313" key="4">
    <source>
        <dbReference type="RefSeq" id="XP_026294307.1"/>
    </source>
</evidence>
<accession>A0A6J1TNC9</accession>
<reference evidence="3 4" key="1">
    <citation type="submission" date="2025-04" db="UniProtKB">
        <authorList>
            <consortium name="RefSeq"/>
        </authorList>
    </citation>
    <scope>IDENTIFICATION</scope>
    <source>
        <tissue evidence="3 4">Whole organism</tissue>
    </source>
</reference>
<dbReference type="InterPro" id="IPR034093">
    <property type="entry name" value="KHK"/>
</dbReference>
<dbReference type="InterPro" id="IPR052562">
    <property type="entry name" value="Ketohexokinase-related"/>
</dbReference>
<gene>
    <name evidence="3 4" type="primary">LOC113218251</name>
</gene>
<dbReference type="InterPro" id="IPR011611">
    <property type="entry name" value="PfkB_dom"/>
</dbReference>
<evidence type="ECO:0000313" key="3">
    <source>
        <dbReference type="RefSeq" id="XP_026294306.1"/>
    </source>
</evidence>
<name>A0A6J1TNC9_FRAOC</name>
<dbReference type="GO" id="GO:0006000">
    <property type="term" value="P:fructose metabolic process"/>
    <property type="evidence" value="ECO:0007669"/>
    <property type="project" value="InterPro"/>
</dbReference>
<dbReference type="AlphaFoldDB" id="A0A6J1TNC9"/>
<dbReference type="Pfam" id="PF00294">
    <property type="entry name" value="PfkB"/>
    <property type="match status" value="1"/>
</dbReference>
<dbReference type="RefSeq" id="XP_026294306.1">
    <property type="nucleotide sequence ID" value="XM_026438521.2"/>
</dbReference>
<dbReference type="KEGG" id="foc:113218251"/>
<dbReference type="PANTHER" id="PTHR42774:SF3">
    <property type="entry name" value="KETOHEXOKINASE"/>
    <property type="match status" value="1"/>
</dbReference>
<proteinExistence type="predicted"/>
<dbReference type="SUPFAM" id="SSF53613">
    <property type="entry name" value="Ribokinase-like"/>
    <property type="match status" value="1"/>
</dbReference>